<dbReference type="GO" id="GO:0032543">
    <property type="term" value="P:mitochondrial translation"/>
    <property type="evidence" value="ECO:0007669"/>
    <property type="project" value="TreeGrafter"/>
</dbReference>
<keyword evidence="4" id="KW-0496">Mitochondrion</keyword>
<evidence type="ECO:0000256" key="5">
    <source>
        <dbReference type="ARBA" id="ARBA00023274"/>
    </source>
</evidence>
<evidence type="ECO:0000256" key="3">
    <source>
        <dbReference type="ARBA" id="ARBA00022980"/>
    </source>
</evidence>
<dbReference type="PANTHER" id="PTHR21183:SF18">
    <property type="entry name" value="LARGE RIBOSOMAL SUBUNIT PROTEIN UL29M"/>
    <property type="match status" value="1"/>
</dbReference>
<dbReference type="GO" id="GO:0003735">
    <property type="term" value="F:structural constituent of ribosome"/>
    <property type="evidence" value="ECO:0007669"/>
    <property type="project" value="InterPro"/>
</dbReference>
<dbReference type="EMBL" id="JAACJL010000030">
    <property type="protein sequence ID" value="KAF4617142.1"/>
    <property type="molecule type" value="Genomic_DNA"/>
</dbReference>
<dbReference type="AlphaFoldDB" id="A0A8H4VPF0"/>
<dbReference type="Gene3D" id="6.10.330.20">
    <property type="match status" value="1"/>
</dbReference>
<evidence type="ECO:0000256" key="4">
    <source>
        <dbReference type="ARBA" id="ARBA00023128"/>
    </source>
</evidence>
<sequence>MLSLSRNVSKELVRPLTRSFAQVVPPNVNSGSTASSQSAGPSKSRRKTTHKSEIPAPALTEKVPVKEDHGLYAFFRKKPDSDNLVGEDKYEVVESPEAGQLITGRAWEASELRNKSFLDLHTLWYVALREKNLLATQREEARRMGVSHSELQVPMAKVRNCRKTMARIKMVLNERRLAYEGARKLAEQEAEQALENDLSSAAFDEEDSKILNFQLREKTRVKPAQKTVATQSGSSSS</sequence>
<dbReference type="PANTHER" id="PTHR21183">
    <property type="entry name" value="RIBOSOMAL PROTEIN L47, MITOCHONDRIAL-RELATED"/>
    <property type="match status" value="1"/>
</dbReference>
<dbReference type="InterPro" id="IPR038340">
    <property type="entry name" value="MRP-L47_sf"/>
</dbReference>
<evidence type="ECO:0000313" key="10">
    <source>
        <dbReference type="Proteomes" id="UP000521872"/>
    </source>
</evidence>
<proteinExistence type="inferred from homology"/>
<gene>
    <name evidence="9" type="ORF">D9613_005937</name>
</gene>
<evidence type="ECO:0000256" key="6">
    <source>
        <dbReference type="ARBA" id="ARBA00035289"/>
    </source>
</evidence>
<dbReference type="InterPro" id="IPR010729">
    <property type="entry name" value="Ribosomal_uL29_mit"/>
</dbReference>
<comment type="subcellular location">
    <subcellularLocation>
        <location evidence="1">Mitochondrion</location>
    </subcellularLocation>
</comment>
<keyword evidence="3" id="KW-0689">Ribosomal protein</keyword>
<dbReference type="Pfam" id="PF06984">
    <property type="entry name" value="MRP-L47"/>
    <property type="match status" value="1"/>
</dbReference>
<dbReference type="SUPFAM" id="SSF46561">
    <property type="entry name" value="Ribosomal protein L29 (L29p)"/>
    <property type="match status" value="1"/>
</dbReference>
<evidence type="ECO:0000313" key="9">
    <source>
        <dbReference type="EMBL" id="KAF4617142.1"/>
    </source>
</evidence>
<dbReference type="GO" id="GO:0005762">
    <property type="term" value="C:mitochondrial large ribosomal subunit"/>
    <property type="evidence" value="ECO:0007669"/>
    <property type="project" value="TreeGrafter"/>
</dbReference>
<evidence type="ECO:0000256" key="8">
    <source>
        <dbReference type="SAM" id="MobiDB-lite"/>
    </source>
</evidence>
<feature type="region of interest" description="Disordered" evidence="8">
    <location>
        <begin position="19"/>
        <end position="61"/>
    </location>
</feature>
<reference evidence="9 10" key="1">
    <citation type="submission" date="2019-12" db="EMBL/GenBank/DDBJ databases">
        <authorList>
            <person name="Floudas D."/>
            <person name="Bentzer J."/>
            <person name="Ahren D."/>
            <person name="Johansson T."/>
            <person name="Persson P."/>
            <person name="Tunlid A."/>
        </authorList>
    </citation>
    <scope>NUCLEOTIDE SEQUENCE [LARGE SCALE GENOMIC DNA]</scope>
    <source>
        <strain evidence="9 10">CBS 102.39</strain>
    </source>
</reference>
<dbReference type="InterPro" id="IPR036049">
    <property type="entry name" value="Ribosomal_uL29_sf"/>
</dbReference>
<evidence type="ECO:0000256" key="2">
    <source>
        <dbReference type="ARBA" id="ARBA00009254"/>
    </source>
</evidence>
<keyword evidence="5" id="KW-0687">Ribonucleoprotein</keyword>
<protein>
    <recommendedName>
        <fullName evidence="6">Large ribosomal subunit protein uL29m</fullName>
    </recommendedName>
    <alternativeName>
        <fullName evidence="7">54S ribosomal protein L4, mitochondrial</fullName>
    </alternativeName>
</protein>
<evidence type="ECO:0000256" key="1">
    <source>
        <dbReference type="ARBA" id="ARBA00004173"/>
    </source>
</evidence>
<organism evidence="9 10">
    <name type="scientific">Agrocybe pediades</name>
    <dbReference type="NCBI Taxonomy" id="84607"/>
    <lineage>
        <taxon>Eukaryota</taxon>
        <taxon>Fungi</taxon>
        <taxon>Dikarya</taxon>
        <taxon>Basidiomycota</taxon>
        <taxon>Agaricomycotina</taxon>
        <taxon>Agaricomycetes</taxon>
        <taxon>Agaricomycetidae</taxon>
        <taxon>Agaricales</taxon>
        <taxon>Agaricineae</taxon>
        <taxon>Strophariaceae</taxon>
        <taxon>Agrocybe</taxon>
    </lineage>
</organism>
<comment type="similarity">
    <text evidence="2">Belongs to the universal ribosomal protein uL29 family.</text>
</comment>
<feature type="compositionally biased region" description="Polar residues" evidence="8">
    <location>
        <begin position="27"/>
        <end position="41"/>
    </location>
</feature>
<evidence type="ECO:0000256" key="7">
    <source>
        <dbReference type="ARBA" id="ARBA00035399"/>
    </source>
</evidence>
<comment type="caution">
    <text evidence="9">The sequence shown here is derived from an EMBL/GenBank/DDBJ whole genome shotgun (WGS) entry which is preliminary data.</text>
</comment>
<keyword evidence="10" id="KW-1185">Reference proteome</keyword>
<dbReference type="Proteomes" id="UP000521872">
    <property type="component" value="Unassembled WGS sequence"/>
</dbReference>
<name>A0A8H4VPF0_9AGAR</name>
<accession>A0A8H4VPF0</accession>